<dbReference type="AlphaFoldDB" id="A0A660SCR2"/>
<reference evidence="1 2" key="1">
    <citation type="submission" date="2018-06" db="EMBL/GenBank/DDBJ databases">
        <title>Extensive metabolic versatility and redundancy in microbially diverse, dynamic hydrothermal sediments.</title>
        <authorList>
            <person name="Dombrowski N."/>
            <person name="Teske A."/>
            <person name="Baker B.J."/>
        </authorList>
    </citation>
    <scope>NUCLEOTIDE SEQUENCE [LARGE SCALE GENOMIC DNA]</scope>
    <source>
        <strain evidence="1">B36_G15</strain>
    </source>
</reference>
<dbReference type="Proteomes" id="UP000268469">
    <property type="component" value="Unassembled WGS sequence"/>
</dbReference>
<accession>A0A660SCR2</accession>
<evidence type="ECO:0000313" key="1">
    <source>
        <dbReference type="EMBL" id="RKX68578.1"/>
    </source>
</evidence>
<comment type="caution">
    <text evidence="1">The sequence shown here is derived from an EMBL/GenBank/DDBJ whole genome shotgun (WGS) entry which is preliminary data.</text>
</comment>
<evidence type="ECO:0000313" key="2">
    <source>
        <dbReference type="Proteomes" id="UP000268469"/>
    </source>
</evidence>
<gene>
    <name evidence="1" type="ORF">DRP53_10465</name>
</gene>
<dbReference type="EMBL" id="QNBE01000148">
    <property type="protein sequence ID" value="RKX68578.1"/>
    <property type="molecule type" value="Genomic_DNA"/>
</dbReference>
<name>A0A660SCR2_UNCW3</name>
<protein>
    <submittedName>
        <fullName evidence="1">Uncharacterized protein</fullName>
    </submittedName>
</protein>
<organism evidence="1 2">
    <name type="scientific">candidate division WOR-3 bacterium</name>
    <dbReference type="NCBI Taxonomy" id="2052148"/>
    <lineage>
        <taxon>Bacteria</taxon>
        <taxon>Bacteria division WOR-3</taxon>
    </lineage>
</organism>
<proteinExistence type="predicted"/>
<sequence>MVLILVGDFPVCTAPRDQYYPSVTYANDQFYVFWSDRRYYPSYAIFGARVTKDGAVLDPDGKLIFRDESAYDVNAAYDGSNFLVVFRNGC</sequence>